<evidence type="ECO:0000313" key="8">
    <source>
        <dbReference type="Proteomes" id="UP000051378"/>
    </source>
</evidence>
<keyword evidence="8" id="KW-1185">Reference proteome</keyword>
<dbReference type="InterPro" id="IPR000212">
    <property type="entry name" value="DNA_helicase_UvrD/REP"/>
</dbReference>
<protein>
    <submittedName>
        <fullName evidence="7">DNA helicase</fullName>
    </submittedName>
</protein>
<dbReference type="GO" id="GO:0005524">
    <property type="term" value="F:ATP binding"/>
    <property type="evidence" value="ECO:0007669"/>
    <property type="project" value="UniProtKB-UniRule"/>
</dbReference>
<feature type="domain" description="UvrD-like helicase ATP-binding" evidence="6">
    <location>
        <begin position="213"/>
        <end position="603"/>
    </location>
</feature>
<dbReference type="InterPro" id="IPR048228">
    <property type="entry name" value="HelD_bacillota"/>
</dbReference>
<gene>
    <name evidence="7" type="ORF">FC86_GL000437</name>
</gene>
<keyword evidence="2 5" id="KW-0378">Hydrolase</keyword>
<dbReference type="NCBIfam" id="NF041464">
    <property type="entry name" value="HelD_BACSU"/>
    <property type="match status" value="1"/>
</dbReference>
<proteinExistence type="predicted"/>
<dbReference type="GO" id="GO:0005829">
    <property type="term" value="C:cytosol"/>
    <property type="evidence" value="ECO:0007669"/>
    <property type="project" value="TreeGrafter"/>
</dbReference>
<evidence type="ECO:0000313" key="7">
    <source>
        <dbReference type="EMBL" id="KRN04339.1"/>
    </source>
</evidence>
<keyword evidence="3 5" id="KW-0347">Helicase</keyword>
<dbReference type="GO" id="GO:0016787">
    <property type="term" value="F:hydrolase activity"/>
    <property type="evidence" value="ECO:0007669"/>
    <property type="project" value="UniProtKB-UniRule"/>
</dbReference>
<dbReference type="Pfam" id="PF00580">
    <property type="entry name" value="UvrD-helicase"/>
    <property type="match status" value="1"/>
</dbReference>
<dbReference type="PANTHER" id="PTHR11070:SF17">
    <property type="entry name" value="DNA HELICASE IV"/>
    <property type="match status" value="1"/>
</dbReference>
<evidence type="ECO:0000256" key="2">
    <source>
        <dbReference type="ARBA" id="ARBA00022801"/>
    </source>
</evidence>
<feature type="binding site" evidence="5">
    <location>
        <begin position="234"/>
        <end position="241"/>
    </location>
    <ligand>
        <name>ATP</name>
        <dbReference type="ChEBI" id="CHEBI:30616"/>
    </ligand>
</feature>
<organism evidence="7 8">
    <name type="scientific">Holzapfeliella floricola DSM 23037 = JCM 16512</name>
    <dbReference type="NCBI Taxonomy" id="1423744"/>
    <lineage>
        <taxon>Bacteria</taxon>
        <taxon>Bacillati</taxon>
        <taxon>Bacillota</taxon>
        <taxon>Bacilli</taxon>
        <taxon>Lactobacillales</taxon>
        <taxon>Lactobacillaceae</taxon>
        <taxon>Holzapfeliella</taxon>
    </lineage>
</organism>
<dbReference type="PROSITE" id="PS51198">
    <property type="entry name" value="UVRD_HELICASE_ATP_BIND"/>
    <property type="match status" value="1"/>
</dbReference>
<dbReference type="GO" id="GO:0000725">
    <property type="term" value="P:recombinational repair"/>
    <property type="evidence" value="ECO:0007669"/>
    <property type="project" value="TreeGrafter"/>
</dbReference>
<dbReference type="PATRIC" id="fig|1423744.4.peg.448"/>
<sequence length="759" mass="88114">MGDFLTQNNEKQQEQKRVDFVINEVNTQLKDTKEQLDIAFKERRKVESSYGDTAKVNTFEVDDQMETNAAIQQQKQLVALTVESETILENKEKSLNLLKNTPYFGRIDINEDGEKESLYIGTSSLIGDDGDFLVYDWRAPISSLYYKGTLGHASYRTPTGHLATVDLLKKRQFKIENGEITKMFDTNETVGDEMLQDVLSENSDTHLKNIVASVQHQQNKIIRDTSSDILVVQGVAGSGKTSAILQRIAYLLYHSRSEINADQIILFSPNHLFSHYISEVLPSLGEKNMRQVTLFDFLMKRHEGFRIESLFDRFERDQHNFPKAAKEIRQFKESLNLYEELQDYLKRTPSDTLAFNDLILNGEIVISREEILKIYQQTPQKLVLSERFRQTKNNLIELLKKRVADHAKSAAVEEQVENLSDSDFHYYHEHFISDDKTVDEERDILNYQLAKEDYQSLYDAIYNDLFIDNYQTYLQFLKQVNLSSVSKEAFDEMIISVDQDIENHFLRVDDAIAILYLRDLLTGSGQNFAIKHLFIDEMQDYSPLFMAYIRHCFPKAKLTLLGDYKQNIFSSYEQDTNTYNQIPDIFKNESKTYIELNTSYRCSKQITDFAKKLLDKNDHIESFSRQGPQPKTHFLTQSAHDMTHYVKLINHQLDQYPMVAVITKTQQQAERLYHKLKARIDVNLLTQESRSLKKGVCILPIYLAKGLEFDSVIVDNVSKENYPQQSDRDILYTIASRAMHELNLVVQTQLPTFLNTQKA</sequence>
<dbReference type="AlphaFoldDB" id="A0A0R2DLK6"/>
<evidence type="ECO:0000256" key="4">
    <source>
        <dbReference type="ARBA" id="ARBA00022840"/>
    </source>
</evidence>
<reference evidence="7 8" key="1">
    <citation type="journal article" date="2015" name="Genome Announc.">
        <title>Expanding the biotechnology potential of lactobacilli through comparative genomics of 213 strains and associated genera.</title>
        <authorList>
            <person name="Sun Z."/>
            <person name="Harris H.M."/>
            <person name="McCann A."/>
            <person name="Guo C."/>
            <person name="Argimon S."/>
            <person name="Zhang W."/>
            <person name="Yang X."/>
            <person name="Jeffery I.B."/>
            <person name="Cooney J.C."/>
            <person name="Kagawa T.F."/>
            <person name="Liu W."/>
            <person name="Song Y."/>
            <person name="Salvetti E."/>
            <person name="Wrobel A."/>
            <person name="Rasinkangas P."/>
            <person name="Parkhill J."/>
            <person name="Rea M.C."/>
            <person name="O'Sullivan O."/>
            <person name="Ritari J."/>
            <person name="Douillard F.P."/>
            <person name="Paul Ross R."/>
            <person name="Yang R."/>
            <person name="Briner A.E."/>
            <person name="Felis G.E."/>
            <person name="de Vos W.M."/>
            <person name="Barrangou R."/>
            <person name="Klaenhammer T.R."/>
            <person name="Caufield P.W."/>
            <person name="Cui Y."/>
            <person name="Zhang H."/>
            <person name="O'Toole P.W."/>
        </authorList>
    </citation>
    <scope>NUCLEOTIDE SEQUENCE [LARGE SCALE GENOMIC DNA]</scope>
    <source>
        <strain evidence="7 8">DSM 23037</strain>
    </source>
</reference>
<dbReference type="EMBL" id="AYZL01000016">
    <property type="protein sequence ID" value="KRN04339.1"/>
    <property type="molecule type" value="Genomic_DNA"/>
</dbReference>
<accession>A0A0R2DLK6</accession>
<keyword evidence="4 5" id="KW-0067">ATP-binding</keyword>
<dbReference type="Pfam" id="PF13538">
    <property type="entry name" value="UvrD_C_2"/>
    <property type="match status" value="1"/>
</dbReference>
<dbReference type="InterPro" id="IPR027417">
    <property type="entry name" value="P-loop_NTPase"/>
</dbReference>
<evidence type="ECO:0000256" key="5">
    <source>
        <dbReference type="PROSITE-ProRule" id="PRU00560"/>
    </source>
</evidence>
<dbReference type="PANTHER" id="PTHR11070">
    <property type="entry name" value="UVRD / RECB / PCRA DNA HELICASE FAMILY MEMBER"/>
    <property type="match status" value="1"/>
</dbReference>
<evidence type="ECO:0000256" key="1">
    <source>
        <dbReference type="ARBA" id="ARBA00022741"/>
    </source>
</evidence>
<dbReference type="STRING" id="1423744.FC86_GL000437"/>
<dbReference type="InterPro" id="IPR014016">
    <property type="entry name" value="UvrD-like_ATP-bd"/>
</dbReference>
<dbReference type="GO" id="GO:0003677">
    <property type="term" value="F:DNA binding"/>
    <property type="evidence" value="ECO:0007669"/>
    <property type="project" value="InterPro"/>
</dbReference>
<comment type="caution">
    <text evidence="7">The sequence shown here is derived from an EMBL/GenBank/DDBJ whole genome shotgun (WGS) entry which is preliminary data.</text>
</comment>
<dbReference type="GO" id="GO:0043138">
    <property type="term" value="F:3'-5' DNA helicase activity"/>
    <property type="evidence" value="ECO:0007669"/>
    <property type="project" value="TreeGrafter"/>
</dbReference>
<keyword evidence="1 5" id="KW-0547">Nucleotide-binding</keyword>
<dbReference type="Proteomes" id="UP000051378">
    <property type="component" value="Unassembled WGS sequence"/>
</dbReference>
<dbReference type="InterPro" id="IPR027785">
    <property type="entry name" value="UvrD-like_helicase_C"/>
</dbReference>
<dbReference type="SUPFAM" id="SSF52540">
    <property type="entry name" value="P-loop containing nucleoside triphosphate hydrolases"/>
    <property type="match status" value="1"/>
</dbReference>
<name>A0A0R2DLK6_9LACO</name>
<evidence type="ECO:0000259" key="6">
    <source>
        <dbReference type="PROSITE" id="PS51198"/>
    </source>
</evidence>
<evidence type="ECO:0000256" key="3">
    <source>
        <dbReference type="ARBA" id="ARBA00022806"/>
    </source>
</evidence>
<dbReference type="Gene3D" id="3.40.50.300">
    <property type="entry name" value="P-loop containing nucleotide triphosphate hydrolases"/>
    <property type="match status" value="3"/>
</dbReference>